<keyword evidence="2" id="KW-1185">Reference proteome</keyword>
<sequence length="130" mass="14838">MNEAITIPAKELLAQIAQTGSMQFNNEIDPSEGFEFFNPETNSGFSSLITEDLDLFSIDFLNPQNESIATLSEVLKAYNLPSNYLSRDIETILSGTEELNTDYNNHWVTYKMDKNEKNLVLIRYRAFGKE</sequence>
<gene>
    <name evidence="1" type="ORF">J2Z70_000722</name>
</gene>
<comment type="caution">
    <text evidence="1">The sequence shown here is derived from an EMBL/GenBank/DDBJ whole genome shotgun (WGS) entry which is preliminary data.</text>
</comment>
<protein>
    <submittedName>
        <fullName evidence="1">Uncharacterized protein</fullName>
    </submittedName>
</protein>
<reference evidence="1 2" key="1">
    <citation type="submission" date="2021-03" db="EMBL/GenBank/DDBJ databases">
        <title>Genomic Encyclopedia of Type Strains, Phase IV (KMG-IV): sequencing the most valuable type-strain genomes for metagenomic binning, comparative biology and taxonomic classification.</title>
        <authorList>
            <person name="Goeker M."/>
        </authorList>
    </citation>
    <scope>NUCLEOTIDE SEQUENCE [LARGE SCALE GENOMIC DNA]</scope>
    <source>
        <strain evidence="1 2">DSM 101953</strain>
    </source>
</reference>
<accession>A0ABS4NKJ3</accession>
<evidence type="ECO:0000313" key="1">
    <source>
        <dbReference type="EMBL" id="MBP2110582.1"/>
    </source>
</evidence>
<name>A0ABS4NKJ3_9BACL</name>
<dbReference type="RefSeq" id="WP_209869458.1">
    <property type="nucleotide sequence ID" value="NZ_JAGGLV010000002.1"/>
</dbReference>
<proteinExistence type="predicted"/>
<dbReference type="Proteomes" id="UP000773462">
    <property type="component" value="Unassembled WGS sequence"/>
</dbReference>
<organism evidence="1 2">
    <name type="scientific">Paenibacillus silagei</name>
    <dbReference type="NCBI Taxonomy" id="1670801"/>
    <lineage>
        <taxon>Bacteria</taxon>
        <taxon>Bacillati</taxon>
        <taxon>Bacillota</taxon>
        <taxon>Bacilli</taxon>
        <taxon>Bacillales</taxon>
        <taxon>Paenibacillaceae</taxon>
        <taxon>Paenibacillus</taxon>
    </lineage>
</organism>
<dbReference type="EMBL" id="JAGGLV010000002">
    <property type="protein sequence ID" value="MBP2110582.1"/>
    <property type="molecule type" value="Genomic_DNA"/>
</dbReference>
<evidence type="ECO:0000313" key="2">
    <source>
        <dbReference type="Proteomes" id="UP000773462"/>
    </source>
</evidence>